<keyword evidence="11" id="KW-1185">Reference proteome</keyword>
<dbReference type="Pfam" id="PF02223">
    <property type="entry name" value="Thymidylate_kin"/>
    <property type="match status" value="1"/>
</dbReference>
<keyword evidence="4 8" id="KW-0547">Nucleotide-binding</keyword>
<dbReference type="InterPro" id="IPR039430">
    <property type="entry name" value="Thymidylate_kin-like_dom"/>
</dbReference>
<evidence type="ECO:0000256" key="8">
    <source>
        <dbReference type="HAMAP-Rule" id="MF_00165"/>
    </source>
</evidence>
<comment type="similarity">
    <text evidence="1 8">Belongs to the thymidylate kinase family.</text>
</comment>
<comment type="function">
    <text evidence="8">Phosphorylation of dTMP to form dTDP in both de novo and salvage pathways of dTTP synthesis.</text>
</comment>
<proteinExistence type="inferred from homology"/>
<comment type="catalytic activity">
    <reaction evidence="7 8">
        <text>dTMP + ATP = dTDP + ADP</text>
        <dbReference type="Rhea" id="RHEA:13517"/>
        <dbReference type="ChEBI" id="CHEBI:30616"/>
        <dbReference type="ChEBI" id="CHEBI:58369"/>
        <dbReference type="ChEBI" id="CHEBI:63528"/>
        <dbReference type="ChEBI" id="CHEBI:456216"/>
        <dbReference type="EC" id="2.7.4.9"/>
    </reaction>
</comment>
<organism evidence="10 11">
    <name type="scientific">Sulfurimonas aquatica</name>
    <dbReference type="NCBI Taxonomy" id="2672570"/>
    <lineage>
        <taxon>Bacteria</taxon>
        <taxon>Pseudomonadati</taxon>
        <taxon>Campylobacterota</taxon>
        <taxon>Epsilonproteobacteria</taxon>
        <taxon>Campylobacterales</taxon>
        <taxon>Sulfurimonadaceae</taxon>
        <taxon>Sulfurimonas</taxon>
    </lineage>
</organism>
<dbReference type="NCBIfam" id="TIGR00041">
    <property type="entry name" value="DTMP_kinase"/>
    <property type="match status" value="1"/>
</dbReference>
<accession>A0A975B078</accession>
<evidence type="ECO:0000256" key="7">
    <source>
        <dbReference type="ARBA" id="ARBA00048743"/>
    </source>
</evidence>
<dbReference type="GO" id="GO:0005829">
    <property type="term" value="C:cytosol"/>
    <property type="evidence" value="ECO:0007669"/>
    <property type="project" value="TreeGrafter"/>
</dbReference>
<dbReference type="Gene3D" id="3.40.50.300">
    <property type="entry name" value="P-loop containing nucleotide triphosphate hydrolases"/>
    <property type="match status" value="1"/>
</dbReference>
<sequence length="196" mass="21955">MYIAIEGIDTAGKSTQINAVSQNFPNAIVTKEPGATDIGKEIREMVLSARAQSKKAEFLLFLADRAEHIKEVIEPNIQNKMIISDRSAVSGVAYALIQGEIDKKDLIELNHFATNRVYPQKVFLLRLTKEALEFRLSKKKLDGIELRGSEYLLKIQDAIVEATKLLGLELIEIDATLTRDEITSKILDNINRESTN</sequence>
<dbReference type="CDD" id="cd01672">
    <property type="entry name" value="TMPK"/>
    <property type="match status" value="1"/>
</dbReference>
<dbReference type="GO" id="GO:0006233">
    <property type="term" value="P:dTDP biosynthetic process"/>
    <property type="evidence" value="ECO:0007669"/>
    <property type="project" value="InterPro"/>
</dbReference>
<evidence type="ECO:0000313" key="11">
    <source>
        <dbReference type="Proteomes" id="UP000671852"/>
    </source>
</evidence>
<keyword evidence="3 8" id="KW-0545">Nucleotide biosynthesis</keyword>
<protein>
    <recommendedName>
        <fullName evidence="8">Thymidylate kinase</fullName>
        <ecNumber evidence="8">2.7.4.9</ecNumber>
    </recommendedName>
    <alternativeName>
        <fullName evidence="8">dTMP kinase</fullName>
    </alternativeName>
</protein>
<dbReference type="SUPFAM" id="SSF52540">
    <property type="entry name" value="P-loop containing nucleoside triphosphate hydrolases"/>
    <property type="match status" value="1"/>
</dbReference>
<dbReference type="EMBL" id="CP046072">
    <property type="protein sequence ID" value="QSZ41821.1"/>
    <property type="molecule type" value="Genomic_DNA"/>
</dbReference>
<gene>
    <name evidence="8" type="primary">tmk</name>
    <name evidence="10" type="ORF">GJV85_06775</name>
</gene>
<feature type="domain" description="Thymidylate kinase-like" evidence="9">
    <location>
        <begin position="5"/>
        <end position="186"/>
    </location>
</feature>
<evidence type="ECO:0000256" key="3">
    <source>
        <dbReference type="ARBA" id="ARBA00022727"/>
    </source>
</evidence>
<dbReference type="InterPro" id="IPR018094">
    <property type="entry name" value="Thymidylate_kinase"/>
</dbReference>
<reference evidence="10" key="2">
    <citation type="submission" date="2021-04" db="EMBL/GenBank/DDBJ databases">
        <title>Isolation and characterization of a novel species of the genus Sulfurimonas.</title>
        <authorList>
            <person name="Fukui M."/>
        </authorList>
    </citation>
    <scope>NUCLEOTIDE SEQUENCE</scope>
    <source>
        <strain evidence="10">H1576</strain>
    </source>
</reference>
<dbReference type="Proteomes" id="UP000671852">
    <property type="component" value="Chromosome"/>
</dbReference>
<keyword evidence="5 8" id="KW-0418">Kinase</keyword>
<name>A0A975B078_9BACT</name>
<dbReference type="RefSeq" id="WP_207560640.1">
    <property type="nucleotide sequence ID" value="NZ_CP046072.1"/>
</dbReference>
<dbReference type="EC" id="2.7.4.9" evidence="8"/>
<feature type="binding site" evidence="8">
    <location>
        <begin position="7"/>
        <end position="14"/>
    </location>
    <ligand>
        <name>ATP</name>
        <dbReference type="ChEBI" id="CHEBI:30616"/>
    </ligand>
</feature>
<evidence type="ECO:0000256" key="2">
    <source>
        <dbReference type="ARBA" id="ARBA00022679"/>
    </source>
</evidence>
<evidence type="ECO:0000259" key="9">
    <source>
        <dbReference type="Pfam" id="PF02223"/>
    </source>
</evidence>
<keyword evidence="2 8" id="KW-0808">Transferase</keyword>
<evidence type="ECO:0000256" key="1">
    <source>
        <dbReference type="ARBA" id="ARBA00009776"/>
    </source>
</evidence>
<dbReference type="GO" id="GO:0006227">
    <property type="term" value="P:dUDP biosynthetic process"/>
    <property type="evidence" value="ECO:0007669"/>
    <property type="project" value="TreeGrafter"/>
</dbReference>
<dbReference type="AlphaFoldDB" id="A0A975B078"/>
<keyword evidence="6 8" id="KW-0067">ATP-binding</keyword>
<dbReference type="PANTHER" id="PTHR10344">
    <property type="entry name" value="THYMIDYLATE KINASE"/>
    <property type="match status" value="1"/>
</dbReference>
<dbReference type="InterPro" id="IPR027417">
    <property type="entry name" value="P-loop_NTPase"/>
</dbReference>
<dbReference type="GO" id="GO:0005524">
    <property type="term" value="F:ATP binding"/>
    <property type="evidence" value="ECO:0007669"/>
    <property type="project" value="UniProtKB-UniRule"/>
</dbReference>
<evidence type="ECO:0000256" key="5">
    <source>
        <dbReference type="ARBA" id="ARBA00022777"/>
    </source>
</evidence>
<dbReference type="GO" id="GO:0006235">
    <property type="term" value="P:dTTP biosynthetic process"/>
    <property type="evidence" value="ECO:0007669"/>
    <property type="project" value="UniProtKB-UniRule"/>
</dbReference>
<evidence type="ECO:0000313" key="10">
    <source>
        <dbReference type="EMBL" id="QSZ41821.1"/>
    </source>
</evidence>
<reference evidence="10" key="1">
    <citation type="submission" date="2019-11" db="EMBL/GenBank/DDBJ databases">
        <authorList>
            <person name="Kojima H."/>
        </authorList>
    </citation>
    <scope>NUCLEOTIDE SEQUENCE</scope>
    <source>
        <strain evidence="10">H1576</strain>
    </source>
</reference>
<dbReference type="GO" id="GO:0004798">
    <property type="term" value="F:dTMP kinase activity"/>
    <property type="evidence" value="ECO:0007669"/>
    <property type="project" value="UniProtKB-UniRule"/>
</dbReference>
<evidence type="ECO:0000256" key="6">
    <source>
        <dbReference type="ARBA" id="ARBA00022840"/>
    </source>
</evidence>
<evidence type="ECO:0000256" key="4">
    <source>
        <dbReference type="ARBA" id="ARBA00022741"/>
    </source>
</evidence>
<dbReference type="HAMAP" id="MF_00165">
    <property type="entry name" value="Thymidylate_kinase"/>
    <property type="match status" value="1"/>
</dbReference>
<dbReference type="PANTHER" id="PTHR10344:SF4">
    <property type="entry name" value="UMP-CMP KINASE 2, MITOCHONDRIAL"/>
    <property type="match status" value="1"/>
</dbReference>
<dbReference type="KEGG" id="saqt:GJV85_06775"/>